<evidence type="ECO:0000256" key="2">
    <source>
        <dbReference type="ARBA" id="ARBA00022917"/>
    </source>
</evidence>
<dbReference type="InterPro" id="IPR004369">
    <property type="entry name" value="Prolyl-tRNA_editing_YbaK/EbsC"/>
</dbReference>
<gene>
    <name evidence="6" type="primary">ybaK</name>
    <name evidence="6" type="ORF">RDV89_06560</name>
</gene>
<organism evidence="6 7">
    <name type="scientific">Nocardioides imazamoxiresistens</name>
    <dbReference type="NCBI Taxonomy" id="3231893"/>
    <lineage>
        <taxon>Bacteria</taxon>
        <taxon>Bacillati</taxon>
        <taxon>Actinomycetota</taxon>
        <taxon>Actinomycetes</taxon>
        <taxon>Propionibacteriales</taxon>
        <taxon>Nocardioidaceae</taxon>
        <taxon>Nocardioides</taxon>
    </lineage>
</organism>
<feature type="domain" description="YbaK/aminoacyl-tRNA synthetase-associated" evidence="5">
    <location>
        <begin position="45"/>
        <end position="156"/>
    </location>
</feature>
<dbReference type="Pfam" id="PF04073">
    <property type="entry name" value="tRNA_edit"/>
    <property type="match status" value="1"/>
</dbReference>
<evidence type="ECO:0000313" key="6">
    <source>
        <dbReference type="EMBL" id="MDT9592720.1"/>
    </source>
</evidence>
<evidence type="ECO:0000313" key="7">
    <source>
        <dbReference type="Proteomes" id="UP001268542"/>
    </source>
</evidence>
<dbReference type="NCBIfam" id="TIGR00011">
    <property type="entry name" value="YbaK_EbsC"/>
    <property type="match status" value="1"/>
</dbReference>
<comment type="similarity">
    <text evidence="1 4">Belongs to the prolyl-tRNA editing family. YbaK/EbsC subfamily.</text>
</comment>
<dbReference type="InterPro" id="IPR007214">
    <property type="entry name" value="YbaK/aa-tRNA-synth-assoc-dom"/>
</dbReference>
<dbReference type="InterPro" id="IPR036754">
    <property type="entry name" value="YbaK/aa-tRNA-synt-asso_dom_sf"/>
</dbReference>
<evidence type="ECO:0000256" key="1">
    <source>
        <dbReference type="ARBA" id="ARBA00009798"/>
    </source>
</evidence>
<keyword evidence="3 4" id="KW-0456">Lyase</keyword>
<sequence length="168" mass="16889">MARKKAVGPAGSGGTPATVALAQAGVAFTARPYEHDPRATSYGLEAAEALGVDPARVLKTLVVDLDGELCVGVVPVAGQLDLKAVAGALGGRRARMAEVAAAERTTGYVAGGISPLGQKRRLRTVVDSSALEHATVLCSGGRRGLDVELAPADLVALTGAVVAPVARD</sequence>
<evidence type="ECO:0000256" key="3">
    <source>
        <dbReference type="ARBA" id="ARBA00023239"/>
    </source>
</evidence>
<name>A0ABU3PU19_9ACTN</name>
<comment type="caution">
    <text evidence="6">The sequence shown here is derived from an EMBL/GenBank/DDBJ whole genome shotgun (WGS) entry which is preliminary data.</text>
</comment>
<dbReference type="PANTHER" id="PTHR30411">
    <property type="entry name" value="CYTOPLASMIC PROTEIN"/>
    <property type="match status" value="1"/>
</dbReference>
<keyword evidence="7" id="KW-1185">Reference proteome</keyword>
<dbReference type="EMBL" id="JAVYII010000002">
    <property type="protein sequence ID" value="MDT9592720.1"/>
    <property type="molecule type" value="Genomic_DNA"/>
</dbReference>
<dbReference type="RefSeq" id="WP_315732142.1">
    <property type="nucleotide sequence ID" value="NZ_JAVYII010000002.1"/>
</dbReference>
<dbReference type="Proteomes" id="UP001268542">
    <property type="component" value="Unassembled WGS sequence"/>
</dbReference>
<dbReference type="PIRSF" id="PIRSF006181">
    <property type="entry name" value="EbsC_YbaK"/>
    <property type="match status" value="1"/>
</dbReference>
<accession>A0ABU3PU19</accession>
<reference evidence="6 7" key="1">
    <citation type="submission" date="2023-08" db="EMBL/GenBank/DDBJ databases">
        <title>Nocardioides seae sp. nov., a bacterium isolated from a soil.</title>
        <authorList>
            <person name="Wang X."/>
        </authorList>
    </citation>
    <scope>NUCLEOTIDE SEQUENCE [LARGE SCALE GENOMIC DNA]</scope>
    <source>
        <strain evidence="6 7">YZH12</strain>
    </source>
</reference>
<dbReference type="PANTHER" id="PTHR30411:SF0">
    <property type="entry name" value="CYS-TRNA(PRO)_CYS-TRNA(CYS) DEACYLASE YBAK"/>
    <property type="match status" value="1"/>
</dbReference>
<evidence type="ECO:0000259" key="5">
    <source>
        <dbReference type="Pfam" id="PF04073"/>
    </source>
</evidence>
<evidence type="ECO:0000256" key="4">
    <source>
        <dbReference type="PIRNR" id="PIRNR006181"/>
    </source>
</evidence>
<dbReference type="SUPFAM" id="SSF55826">
    <property type="entry name" value="YbaK/ProRS associated domain"/>
    <property type="match status" value="1"/>
</dbReference>
<keyword evidence="2 4" id="KW-0648">Protein biosynthesis</keyword>
<dbReference type="EC" id="4.2.-.-" evidence="4"/>
<dbReference type="CDD" id="cd00002">
    <property type="entry name" value="YbaK_deacylase"/>
    <property type="match status" value="1"/>
</dbReference>
<proteinExistence type="inferred from homology"/>
<protein>
    <recommendedName>
        <fullName evidence="4">Cys-tRNA(Pro)/Cys-tRNA(Cys) deacylase</fullName>
        <ecNumber evidence="4">4.2.-.-</ecNumber>
    </recommendedName>
</protein>
<dbReference type="Gene3D" id="3.90.960.10">
    <property type="entry name" value="YbaK/aminoacyl-tRNA synthetase-associated domain"/>
    <property type="match status" value="1"/>
</dbReference>